<gene>
    <name evidence="1" type="ORF">HK18_02760</name>
</gene>
<keyword evidence="2" id="KW-1185">Reference proteome</keyword>
<evidence type="ECO:0008006" key="3">
    <source>
        <dbReference type="Google" id="ProtNLM"/>
    </source>
</evidence>
<proteinExistence type="predicted"/>
<evidence type="ECO:0000313" key="2">
    <source>
        <dbReference type="Proteomes" id="UP000194946"/>
    </source>
</evidence>
<dbReference type="EMBL" id="JOPB01000001">
    <property type="protein sequence ID" value="OUI79492.1"/>
    <property type="molecule type" value="Genomic_DNA"/>
</dbReference>
<comment type="caution">
    <text evidence="1">The sequence shown here is derived from an EMBL/GenBank/DDBJ whole genome shotgun (WGS) entry which is preliminary data.</text>
</comment>
<dbReference type="AlphaFoldDB" id="A0A251ZXW4"/>
<dbReference type="RefSeq" id="WP_086631802.1">
    <property type="nucleotide sequence ID" value="NZ_JOPB01000001.1"/>
</dbReference>
<reference evidence="2" key="1">
    <citation type="submission" date="2014-06" db="EMBL/GenBank/DDBJ databases">
        <authorList>
            <person name="Winans N.J."/>
            <person name="Newell P.D."/>
            <person name="Douglas A.E."/>
        </authorList>
    </citation>
    <scope>NUCLEOTIDE SEQUENCE [LARGE SCALE GENOMIC DNA]</scope>
    <source>
        <strain evidence="2">DmL_052</strain>
    </source>
</reference>
<dbReference type="PROSITE" id="PS51257">
    <property type="entry name" value="PROKAR_LIPOPROTEIN"/>
    <property type="match status" value="1"/>
</dbReference>
<accession>A0A251ZXW4</accession>
<organism evidence="1 2">
    <name type="scientific">Commensalibacter intestini</name>
    <dbReference type="NCBI Taxonomy" id="479936"/>
    <lineage>
        <taxon>Bacteria</taxon>
        <taxon>Pseudomonadati</taxon>
        <taxon>Pseudomonadota</taxon>
        <taxon>Alphaproteobacteria</taxon>
        <taxon>Acetobacterales</taxon>
        <taxon>Acetobacteraceae</taxon>
    </lineage>
</organism>
<evidence type="ECO:0000313" key="1">
    <source>
        <dbReference type="EMBL" id="OUI79492.1"/>
    </source>
</evidence>
<name>A0A251ZXW4_9PROT</name>
<protein>
    <recommendedName>
        <fullName evidence="3">DUF4136 domain-containing protein</fullName>
    </recommendedName>
</protein>
<dbReference type="Proteomes" id="UP000194946">
    <property type="component" value="Unassembled WGS sequence"/>
</dbReference>
<sequence length="204" mass="22642">MLSMQKYFKTKSGLGISVFFLFLLSGCGLSSTPKLDTVTMTPERLARQSMQTRFFEVDQLDILIRAAMNVIQDQHYTIRETNAQAGMIFADQTNELGAPVRLFGFPIAGGGIGSSSPGFGVSFGPFLSFGDSPDIPYVQRQIGSISVVIYPVVDKKGYEMHVSVELRSFLNTGMLNEVWLIKDATIYQKFFEAVSKALYLEDHP</sequence>